<accession>A0ABR3CZP1</accession>
<reference evidence="1 2" key="1">
    <citation type="submission" date="2023-09" db="EMBL/GenBank/DDBJ databases">
        <title>Multi-omics analysis of a traditional fermented food reveals byproduct-associated fungal strains for waste-to-food upcycling.</title>
        <authorList>
            <consortium name="Lawrence Berkeley National Laboratory"/>
            <person name="Rekdal V.M."/>
            <person name="Villalobos-Escobedo J.M."/>
            <person name="Rodriguez-Valeron N."/>
            <person name="Garcia M.O."/>
            <person name="Vasquez D.P."/>
            <person name="Damayanti I."/>
            <person name="Sorensen P.M."/>
            <person name="Baidoo E.E."/>
            <person name="De Carvalho A.C."/>
            <person name="Riley R."/>
            <person name="Lipzen A."/>
            <person name="He G."/>
            <person name="Yan M."/>
            <person name="Haridas S."/>
            <person name="Daum C."/>
            <person name="Yoshinaga Y."/>
            <person name="Ng V."/>
            <person name="Grigoriev I.V."/>
            <person name="Munk R."/>
            <person name="Nuraida L."/>
            <person name="Wijaya C.H."/>
            <person name="Morales P.-C."/>
            <person name="Keasling J.D."/>
        </authorList>
    </citation>
    <scope>NUCLEOTIDE SEQUENCE [LARGE SCALE GENOMIC DNA]</scope>
    <source>
        <strain evidence="1 2">FGSC 2613</strain>
    </source>
</reference>
<gene>
    <name evidence="1" type="ORF">QR685DRAFT_451956</name>
</gene>
<organism evidence="1 2">
    <name type="scientific">Neurospora intermedia</name>
    <dbReference type="NCBI Taxonomy" id="5142"/>
    <lineage>
        <taxon>Eukaryota</taxon>
        <taxon>Fungi</taxon>
        <taxon>Dikarya</taxon>
        <taxon>Ascomycota</taxon>
        <taxon>Pezizomycotina</taxon>
        <taxon>Sordariomycetes</taxon>
        <taxon>Sordariomycetidae</taxon>
        <taxon>Sordariales</taxon>
        <taxon>Sordariaceae</taxon>
        <taxon>Neurospora</taxon>
    </lineage>
</organism>
<feature type="non-terminal residue" evidence="1">
    <location>
        <position position="1"/>
    </location>
</feature>
<dbReference type="Proteomes" id="UP001451303">
    <property type="component" value="Unassembled WGS sequence"/>
</dbReference>
<protein>
    <submittedName>
        <fullName evidence="1">Uncharacterized protein</fullName>
    </submittedName>
</protein>
<comment type="caution">
    <text evidence="1">The sequence shown here is derived from an EMBL/GenBank/DDBJ whole genome shotgun (WGS) entry which is preliminary data.</text>
</comment>
<evidence type="ECO:0000313" key="1">
    <source>
        <dbReference type="EMBL" id="KAL0465907.1"/>
    </source>
</evidence>
<keyword evidence="2" id="KW-1185">Reference proteome</keyword>
<proteinExistence type="predicted"/>
<name>A0ABR3CZP1_NEUIN</name>
<sequence>LEIYNDFEPGFVTPYKKSILDIINQAIKRYLYIQSYIFLNEGIIVLPTLNYSIIIG</sequence>
<evidence type="ECO:0000313" key="2">
    <source>
        <dbReference type="Proteomes" id="UP001451303"/>
    </source>
</evidence>
<dbReference type="EMBL" id="JAVLET010000014">
    <property type="protein sequence ID" value="KAL0465907.1"/>
    <property type="molecule type" value="Genomic_DNA"/>
</dbReference>